<dbReference type="AlphaFoldDB" id="A0A077PL76"/>
<dbReference type="HOGENOM" id="CLU_885523_0_0_6"/>
<organism evidence="2 3">
    <name type="scientific">Xenorhabdus bovienii str. kraussei Quebec</name>
    <dbReference type="NCBI Taxonomy" id="1398203"/>
    <lineage>
        <taxon>Bacteria</taxon>
        <taxon>Pseudomonadati</taxon>
        <taxon>Pseudomonadota</taxon>
        <taxon>Gammaproteobacteria</taxon>
        <taxon>Enterobacterales</taxon>
        <taxon>Morganellaceae</taxon>
        <taxon>Xenorhabdus</taxon>
    </lineage>
</organism>
<dbReference type="EMBL" id="CBSY010000226">
    <property type="protein sequence ID" value="CDH21362.1"/>
    <property type="molecule type" value="Genomic_DNA"/>
</dbReference>
<dbReference type="Proteomes" id="UP000028500">
    <property type="component" value="Unassembled WGS sequence"/>
</dbReference>
<accession>A0A077PL76</accession>
<protein>
    <submittedName>
        <fullName evidence="2">Uncharacterized protein</fullName>
    </submittedName>
</protein>
<reference evidence="2" key="1">
    <citation type="submission" date="2013-07" db="EMBL/GenBank/DDBJ databases">
        <title>Sub-species coevolution in mutualistic symbiosis.</title>
        <authorList>
            <person name="Murfin K."/>
            <person name="Klassen J."/>
            <person name="Lee M."/>
            <person name="Forst S."/>
            <person name="Stock P."/>
            <person name="Goodrich-Blair H."/>
        </authorList>
    </citation>
    <scope>NUCLEOTIDE SEQUENCE [LARGE SCALE GENOMIC DNA]</scope>
    <source>
        <strain evidence="2">Kraussei Quebec</strain>
    </source>
</reference>
<proteinExistence type="predicted"/>
<name>A0A077PL76_XENBV</name>
<comment type="caution">
    <text evidence="2">The sequence shown here is derived from an EMBL/GenBank/DDBJ whole genome shotgun (WGS) entry which is preliminary data.</text>
</comment>
<evidence type="ECO:0000256" key="1">
    <source>
        <dbReference type="SAM" id="MobiDB-lite"/>
    </source>
</evidence>
<evidence type="ECO:0000313" key="3">
    <source>
        <dbReference type="Proteomes" id="UP000028500"/>
    </source>
</evidence>
<keyword evidence="3" id="KW-1185">Reference proteome</keyword>
<feature type="region of interest" description="Disordered" evidence="1">
    <location>
        <begin position="130"/>
        <end position="153"/>
    </location>
</feature>
<sequence>MRDIQQVLVRWGGWSTTEANRFQPKGNYQPVGNYALKGESYTKPESDGKYQPMGNYLVAGYSYPKDESDSRYQPKGNYAPAGNYQPAGDYATKSWVEATYYKNGDSPNFNTVNASRVTIGGVNAARVGDSYTKGESDGKYQPRGNYQHAGNYQPAGNYAVRGESYTRGESDSRYLSFQNRSPRTVLSGVSLNDGGTANLGVDCRGKIMWVWCTESEFPSVMTVIPIDNYGISTHYGYQGSIDLTLINGGRTVKVIFTRKDTRLGRIDIWD</sequence>
<evidence type="ECO:0000313" key="2">
    <source>
        <dbReference type="EMBL" id="CDH21362.1"/>
    </source>
</evidence>
<gene>
    <name evidence="2" type="ORF">XBKQ1_380006</name>
</gene>